<dbReference type="STRING" id="4097.A0A1S3YAW3"/>
<sequence length="197" mass="23090">MAHVLNISSIVIRCATWVIGAFLPPKHPFRRDKKSFDGKEDHRLAPTPLSGIEVLEELREFKNVFGNGQRKRSRDNKCPWKKRFIFFELPYWETNKLRHNLDSMHIEKNICDSILGTLLEIDEKSKDHVNSRYDLQEMGIRKELPPIQDVVSGTISLAKACFYMNPEEKRPFCTVFKMANCQKAVPRIYHVVCMRKR</sequence>
<reference evidence="1 2" key="1">
    <citation type="submission" date="2025-04" db="UniProtKB">
        <authorList>
            <consortium name="RefSeq"/>
        </authorList>
    </citation>
    <scope>IDENTIFICATION</scope>
</reference>
<accession>A0A1S3YAW3</accession>
<evidence type="ECO:0000313" key="2">
    <source>
        <dbReference type="RefSeq" id="XP_016449153.1"/>
    </source>
</evidence>
<evidence type="ECO:0000313" key="1">
    <source>
        <dbReference type="RefSeq" id="XP_016449152.1"/>
    </source>
</evidence>
<dbReference type="KEGG" id="nta:107774189"/>
<protein>
    <submittedName>
        <fullName evidence="1 2">Uncharacterized protein</fullName>
    </submittedName>
</protein>
<dbReference type="AlphaFoldDB" id="A0A1S3YAW3"/>
<dbReference type="PANTHER" id="PTHR10775">
    <property type="entry name" value="OS08G0208400 PROTEIN"/>
    <property type="match status" value="1"/>
</dbReference>
<organism evidence="2">
    <name type="scientific">Nicotiana tabacum</name>
    <name type="common">Common tobacco</name>
    <dbReference type="NCBI Taxonomy" id="4097"/>
    <lineage>
        <taxon>Eukaryota</taxon>
        <taxon>Viridiplantae</taxon>
        <taxon>Streptophyta</taxon>
        <taxon>Embryophyta</taxon>
        <taxon>Tracheophyta</taxon>
        <taxon>Spermatophyta</taxon>
        <taxon>Magnoliopsida</taxon>
        <taxon>eudicotyledons</taxon>
        <taxon>Gunneridae</taxon>
        <taxon>Pentapetalae</taxon>
        <taxon>asterids</taxon>
        <taxon>lamiids</taxon>
        <taxon>Solanales</taxon>
        <taxon>Solanaceae</taxon>
        <taxon>Nicotianoideae</taxon>
        <taxon>Nicotianeae</taxon>
        <taxon>Nicotiana</taxon>
    </lineage>
</organism>
<name>A0A1S3YAW3_TOBAC</name>
<gene>
    <name evidence="1 2" type="primary">LOC107774189</name>
</gene>
<dbReference type="OrthoDB" id="1932595at2759"/>
<proteinExistence type="predicted"/>
<dbReference type="PANTHER" id="PTHR10775:SF174">
    <property type="entry name" value="TRANSPOSASE-ASSOCIATED DOMAIN-CONTAINING PROTEIN"/>
    <property type="match status" value="1"/>
</dbReference>
<dbReference type="PaxDb" id="4097-A0A1S3YAW3"/>
<dbReference type="RefSeq" id="XP_016449152.1">
    <property type="nucleotide sequence ID" value="XM_016593666.1"/>
</dbReference>
<dbReference type="RefSeq" id="XP_016449153.1">
    <property type="nucleotide sequence ID" value="XM_016593667.1"/>
</dbReference>